<protein>
    <submittedName>
        <fullName evidence="3">GNAT family acetyltransferase</fullName>
        <ecNumber evidence="2">2.3.1.-</ecNumber>
    </submittedName>
</protein>
<dbReference type="GO" id="GO:0008999">
    <property type="term" value="F:protein-N-terminal-alanine acetyltransferase activity"/>
    <property type="evidence" value="ECO:0007669"/>
    <property type="project" value="TreeGrafter"/>
</dbReference>
<gene>
    <name evidence="3" type="ORF">DQK91_11865</name>
    <name evidence="2" type="ORF">E8L03_02470</name>
</gene>
<dbReference type="Proteomes" id="UP000434052">
    <property type="component" value="Unassembled WGS sequence"/>
</dbReference>
<dbReference type="EC" id="2.3.1.-" evidence="2"/>
<dbReference type="RefSeq" id="WP_144305579.1">
    <property type="nucleotide sequence ID" value="NZ_CP039543.1"/>
</dbReference>
<dbReference type="EMBL" id="QMIF01000007">
    <property type="protein sequence ID" value="TVM33357.1"/>
    <property type="molecule type" value="Genomic_DNA"/>
</dbReference>
<keyword evidence="2" id="KW-0012">Acyltransferase</keyword>
<accession>A0A6M4X4V8</accession>
<dbReference type="PROSITE" id="PS51186">
    <property type="entry name" value="GNAT"/>
    <property type="match status" value="1"/>
</dbReference>
<dbReference type="SUPFAM" id="SSF55729">
    <property type="entry name" value="Acyl-CoA N-acyltransferases (Nat)"/>
    <property type="match status" value="1"/>
</dbReference>
<dbReference type="PANTHER" id="PTHR43617">
    <property type="entry name" value="L-AMINO ACID N-ACETYLTRANSFERASE"/>
    <property type="match status" value="1"/>
</dbReference>
<dbReference type="NCBIfam" id="NF002959">
    <property type="entry name" value="PRK03624.1"/>
    <property type="match status" value="1"/>
</dbReference>
<dbReference type="Gene3D" id="3.40.630.30">
    <property type="match status" value="1"/>
</dbReference>
<dbReference type="Proteomes" id="UP000503251">
    <property type="component" value="Chromosome"/>
</dbReference>
<reference evidence="3 4" key="1">
    <citation type="submission" date="2018-06" db="EMBL/GenBank/DDBJ databases">
        <title>Complete genome of Desulfovibrio marinus P48SEP.</title>
        <authorList>
            <person name="Crispim J.S."/>
            <person name="Vidigal P.M.P."/>
            <person name="Silva L.C.F."/>
            <person name="Araujo L.C."/>
            <person name="Laguardia C.N."/>
            <person name="Dias R.S."/>
            <person name="Sousa M.P."/>
            <person name="Paula S.O."/>
            <person name="Silva C."/>
        </authorList>
    </citation>
    <scope>NUCLEOTIDE SEQUENCE [LARGE SCALE GENOMIC DNA]</scope>
    <source>
        <strain evidence="3 4">P48SEP</strain>
    </source>
</reference>
<keyword evidence="3" id="KW-0808">Transferase</keyword>
<keyword evidence="5" id="KW-1185">Reference proteome</keyword>
<dbReference type="InterPro" id="IPR000182">
    <property type="entry name" value="GNAT_dom"/>
</dbReference>
<name>A0A6M4X4V8_9BACT</name>
<evidence type="ECO:0000313" key="2">
    <source>
        <dbReference type="EMBL" id="QJT07860.1"/>
    </source>
</evidence>
<evidence type="ECO:0000313" key="4">
    <source>
        <dbReference type="Proteomes" id="UP000434052"/>
    </source>
</evidence>
<evidence type="ECO:0000259" key="1">
    <source>
        <dbReference type="PROSITE" id="PS51186"/>
    </source>
</evidence>
<proteinExistence type="predicted"/>
<organism evidence="3 4">
    <name type="scientific">Oceanidesulfovibrio marinus</name>
    <dbReference type="NCBI Taxonomy" id="370038"/>
    <lineage>
        <taxon>Bacteria</taxon>
        <taxon>Pseudomonadati</taxon>
        <taxon>Thermodesulfobacteriota</taxon>
        <taxon>Desulfovibrionia</taxon>
        <taxon>Desulfovibrionales</taxon>
        <taxon>Desulfovibrionaceae</taxon>
        <taxon>Oceanidesulfovibrio</taxon>
    </lineage>
</organism>
<feature type="domain" description="N-acetyltransferase" evidence="1">
    <location>
        <begin position="9"/>
        <end position="149"/>
    </location>
</feature>
<dbReference type="OrthoDB" id="1821130at2"/>
<dbReference type="AlphaFoldDB" id="A0A6M4X4V8"/>
<reference evidence="2 5" key="2">
    <citation type="submission" date="2019-04" db="EMBL/GenBank/DDBJ databases">
        <title>Isolation and culture of sulfate reducing bacteria from the cold seep of the South China Sea.</title>
        <authorList>
            <person name="Sun C."/>
            <person name="Liu R."/>
        </authorList>
    </citation>
    <scope>NUCLEOTIDE SEQUENCE [LARGE SCALE GENOMIC DNA]</scope>
    <source>
        <strain evidence="2 5">CS1</strain>
    </source>
</reference>
<evidence type="ECO:0000313" key="5">
    <source>
        <dbReference type="Proteomes" id="UP000503251"/>
    </source>
</evidence>
<dbReference type="InterPro" id="IPR016181">
    <property type="entry name" value="Acyl_CoA_acyltransferase"/>
</dbReference>
<dbReference type="CDD" id="cd04301">
    <property type="entry name" value="NAT_SF"/>
    <property type="match status" value="1"/>
</dbReference>
<evidence type="ECO:0000313" key="3">
    <source>
        <dbReference type="EMBL" id="TVM33357.1"/>
    </source>
</evidence>
<dbReference type="PANTHER" id="PTHR43617:SF20">
    <property type="entry name" value="N-ALPHA-ACETYLTRANSFERASE RIMI"/>
    <property type="match status" value="1"/>
</dbReference>
<dbReference type="Pfam" id="PF00583">
    <property type="entry name" value="Acetyltransf_1"/>
    <property type="match status" value="1"/>
</dbReference>
<sequence length="149" mass="16772">MIQNAVNELIIRPCTLNDAEGIIEVWRACGLLAPQNDPWKDIRTKLRLNDGLFLVALSENEGVYKVVGTIMGGYDGHRGWIYYLAVLPERQRTGLGRKLLGCIKEKLQAMGCPKINLQIRETNIQCRGFYESLGFTRDAVVSYGKRLDG</sequence>
<dbReference type="InterPro" id="IPR050276">
    <property type="entry name" value="MshD_Acetyltransferase"/>
</dbReference>
<dbReference type="EMBL" id="CP039543">
    <property type="protein sequence ID" value="QJT07860.1"/>
    <property type="molecule type" value="Genomic_DNA"/>
</dbReference>